<evidence type="ECO:0000313" key="3">
    <source>
        <dbReference type="Proteomes" id="UP001205337"/>
    </source>
</evidence>
<dbReference type="RefSeq" id="WP_258797981.1">
    <property type="nucleotide sequence ID" value="NZ_JANTHX010000005.1"/>
</dbReference>
<evidence type="ECO:0008006" key="4">
    <source>
        <dbReference type="Google" id="ProtNLM"/>
    </source>
</evidence>
<protein>
    <recommendedName>
        <fullName evidence="4">Insulinase family protein</fullName>
    </recommendedName>
</protein>
<proteinExistence type="predicted"/>
<reference evidence="2 3" key="1">
    <citation type="submission" date="2022-08" db="EMBL/GenBank/DDBJ databases">
        <authorList>
            <person name="Li F."/>
        </authorList>
    </citation>
    <scope>NUCLEOTIDE SEQUENCE [LARGE SCALE GENOMIC DNA]</scope>
    <source>
        <strain evidence="2 3">10F1B-8-1</strain>
    </source>
</reference>
<keyword evidence="1" id="KW-1133">Transmembrane helix</keyword>
<feature type="transmembrane region" description="Helical" evidence="1">
    <location>
        <begin position="481"/>
        <end position="504"/>
    </location>
</feature>
<dbReference type="InterPro" id="IPR011249">
    <property type="entry name" value="Metalloenz_LuxS/M16"/>
</dbReference>
<keyword evidence="1" id="KW-0472">Membrane</keyword>
<evidence type="ECO:0000313" key="2">
    <source>
        <dbReference type="EMBL" id="MCS0498964.1"/>
    </source>
</evidence>
<dbReference type="EMBL" id="JANTHX010000005">
    <property type="protein sequence ID" value="MCS0498964.1"/>
    <property type="molecule type" value="Genomic_DNA"/>
</dbReference>
<gene>
    <name evidence="2" type="ORF">NUH29_05290</name>
</gene>
<keyword evidence="1" id="KW-0812">Transmembrane</keyword>
<dbReference type="SUPFAM" id="SSF63411">
    <property type="entry name" value="LuxS/MPP-like metallohydrolase"/>
    <property type="match status" value="2"/>
</dbReference>
<keyword evidence="3" id="KW-1185">Reference proteome</keyword>
<name>A0ABT1ZE59_9MICO</name>
<feature type="transmembrane region" description="Helical" evidence="1">
    <location>
        <begin position="540"/>
        <end position="558"/>
    </location>
</feature>
<organism evidence="2 3">
    <name type="scientific">Protaetiibacter mangrovi</name>
    <dbReference type="NCBI Taxonomy" id="2970926"/>
    <lineage>
        <taxon>Bacteria</taxon>
        <taxon>Bacillati</taxon>
        <taxon>Actinomycetota</taxon>
        <taxon>Actinomycetes</taxon>
        <taxon>Micrococcales</taxon>
        <taxon>Microbacteriaceae</taxon>
        <taxon>Protaetiibacter</taxon>
    </lineage>
</organism>
<dbReference type="Gene3D" id="3.30.830.10">
    <property type="entry name" value="Metalloenzyme, LuxS/M16 peptidase-like"/>
    <property type="match status" value="2"/>
</dbReference>
<evidence type="ECO:0000256" key="1">
    <source>
        <dbReference type="SAM" id="Phobius"/>
    </source>
</evidence>
<comment type="caution">
    <text evidence="2">The sequence shown here is derived from an EMBL/GenBank/DDBJ whole genome shotgun (WGS) entry which is preliminary data.</text>
</comment>
<sequence>MTAGLVFRVGTADETVATGGITHLVEHLALFTQNLSAGHQNGETHDNFTHFFVRGTESQVVAFLDSVCASLRDLPVHRAAVEKDILRTEANGRGFGSAYAQRIERHGAVGPGVVATGELGLAAIDTEQILEWARTYFTRDNVVLWIAGDRIPPGLRLDLPSGARHAVPRAAAIPQAMPAYFPGSQGSVLLDAIVRRSAAAALYSRVLAKSLFRALRQEGGYSYTADCRYEPVDAERARITVYADALPEQQAAVIGGLVDVLAALEAGTIHAEDLSTARTASLDVLDVPHLGAAMLPSTAMDLLMGARVVHPAEVRREYEHITPADLAAIGREMKADALAQIPEGDLEWAGFSPSPRWSRGAVQGARYPRIGDPTTVVVIGNDGVSQTTPHGAATVLFDSCVGYLTWPDGARTLLGADGFRVSVEPSLHLGMTAETIAALDAAAPQGAVIPLPPRAPDEIPQPPSAVSIPKLPTRPLRWRGYGAWAVVVGVITALLGLVFFATAIDLTASVGTIDEDGDHLTASVGTIDEDGDLVTPGDVVARWTIVLIMAGATIQFLGGAHRRRRWKRLVAAGWQPPL</sequence>
<dbReference type="Proteomes" id="UP001205337">
    <property type="component" value="Unassembled WGS sequence"/>
</dbReference>
<accession>A0ABT1ZE59</accession>